<dbReference type="Proteomes" id="UP000550707">
    <property type="component" value="Unassembled WGS sequence"/>
</dbReference>
<dbReference type="InterPro" id="IPR027847">
    <property type="entry name" value="DUF4545"/>
</dbReference>
<dbReference type="EMBL" id="JACASF010000012">
    <property type="protein sequence ID" value="KAF6443199.1"/>
    <property type="molecule type" value="Genomic_DNA"/>
</dbReference>
<dbReference type="InParanoid" id="A0A7J8F710"/>
<sequence length="470" mass="54774">MAEAIIEKLDVLNEQAKILLDRRRKKNSLQSCIKKQTFITPLTFDFKLEFEEDIIATSAHLTVSKSREDKSHAIEKPKRYGSFKNESEPKKSDFEKLNLRPRCMPTKIQNKENKSIESVEENLKSRSNRYLLYLKDKDEVEYAKPLRYPYSQHRQECRRTLGSTVSSPTPSIQSNACKKGKGATLFTAQTEEKPKESFDLVSHLEDYVNKRRKSPPQMNDFRRKENKSVRNDQLSEYCSEEKKGLLSLCFEDELKNPNAKIINISPVKTETSHMEQNDTNPIIFRETDHVQKLLLRKSRIPSQPMEKRNIYPHKRTNFVLERNYEILKSLNNNQLITSSKPKRTVRTAWRKGIQAVSFAVRHRVLEDKPKQQTTMQTPENISWNKLWNFSEPLSSLTKKVVAFLGKTVIQETSTKTGKFERRLSTVKKPMTKFSAPPVKYPLMPLKKVLKVHKLRDVTPLDDLLKFSSEN</sequence>
<evidence type="ECO:0000256" key="1">
    <source>
        <dbReference type="SAM" id="MobiDB-lite"/>
    </source>
</evidence>
<proteinExistence type="predicted"/>
<evidence type="ECO:0000313" key="2">
    <source>
        <dbReference type="EMBL" id="KAF6443199.1"/>
    </source>
</evidence>
<gene>
    <name evidence="2" type="ORF">HJG59_001775</name>
</gene>
<feature type="compositionally biased region" description="Basic and acidic residues" evidence="1">
    <location>
        <begin position="68"/>
        <end position="78"/>
    </location>
</feature>
<organism evidence="2 3">
    <name type="scientific">Molossus molossus</name>
    <name type="common">Pallas' mastiff bat</name>
    <name type="synonym">Vespertilio molossus</name>
    <dbReference type="NCBI Taxonomy" id="27622"/>
    <lineage>
        <taxon>Eukaryota</taxon>
        <taxon>Metazoa</taxon>
        <taxon>Chordata</taxon>
        <taxon>Craniata</taxon>
        <taxon>Vertebrata</taxon>
        <taxon>Euteleostomi</taxon>
        <taxon>Mammalia</taxon>
        <taxon>Eutheria</taxon>
        <taxon>Laurasiatheria</taxon>
        <taxon>Chiroptera</taxon>
        <taxon>Yangochiroptera</taxon>
        <taxon>Molossidae</taxon>
        <taxon>Molossus</taxon>
    </lineage>
</organism>
<name>A0A7J8F710_MOLMO</name>
<keyword evidence="3" id="KW-1185">Reference proteome</keyword>
<dbReference type="PANTHER" id="PTHR36873">
    <property type="entry name" value="HYPOTHETICAL GENE SUPPORTED BY BC079057"/>
    <property type="match status" value="1"/>
</dbReference>
<reference evidence="2 3" key="1">
    <citation type="journal article" date="2020" name="Nature">
        <title>Six reference-quality genomes reveal evolution of bat adaptations.</title>
        <authorList>
            <person name="Jebb D."/>
            <person name="Huang Z."/>
            <person name="Pippel M."/>
            <person name="Hughes G.M."/>
            <person name="Lavrichenko K."/>
            <person name="Devanna P."/>
            <person name="Winkler S."/>
            <person name="Jermiin L.S."/>
            <person name="Skirmuntt E.C."/>
            <person name="Katzourakis A."/>
            <person name="Burkitt-Gray L."/>
            <person name="Ray D.A."/>
            <person name="Sullivan K.A.M."/>
            <person name="Roscito J.G."/>
            <person name="Kirilenko B.M."/>
            <person name="Davalos L.M."/>
            <person name="Corthals A.P."/>
            <person name="Power M.L."/>
            <person name="Jones G."/>
            <person name="Ransome R.D."/>
            <person name="Dechmann D.K.N."/>
            <person name="Locatelli A.G."/>
            <person name="Puechmaille S.J."/>
            <person name="Fedrigo O."/>
            <person name="Jarvis E.D."/>
            <person name="Hiller M."/>
            <person name="Vernes S.C."/>
            <person name="Myers E.W."/>
            <person name="Teeling E.C."/>
        </authorList>
    </citation>
    <scope>NUCLEOTIDE SEQUENCE [LARGE SCALE GENOMIC DNA]</scope>
    <source>
        <strain evidence="2">MMolMol1</strain>
        <tissue evidence="2">Muscle</tissue>
    </source>
</reference>
<evidence type="ECO:0000313" key="3">
    <source>
        <dbReference type="Proteomes" id="UP000550707"/>
    </source>
</evidence>
<dbReference type="FunCoup" id="A0A7J8F710">
    <property type="interactions" value="5"/>
</dbReference>
<dbReference type="Pfam" id="PF15078">
    <property type="entry name" value="DUF4545"/>
    <property type="match status" value="1"/>
</dbReference>
<protein>
    <submittedName>
        <fullName evidence="2">Uncharacterized protein</fullName>
    </submittedName>
</protein>
<accession>A0A7J8F710</accession>
<comment type="caution">
    <text evidence="2">The sequence shown here is derived from an EMBL/GenBank/DDBJ whole genome shotgun (WGS) entry which is preliminary data.</text>
</comment>
<dbReference type="AlphaFoldDB" id="A0A7J8F710"/>
<feature type="region of interest" description="Disordered" evidence="1">
    <location>
        <begin position="68"/>
        <end position="91"/>
    </location>
</feature>
<dbReference type="PANTHER" id="PTHR36873:SF1">
    <property type="entry name" value="HYPOTHETICAL GENE SUPPORTED BY BC079057"/>
    <property type="match status" value="1"/>
</dbReference>